<dbReference type="Proteomes" id="UP000694240">
    <property type="component" value="Chromosome 6"/>
</dbReference>
<dbReference type="EMBL" id="JAEFBK010000006">
    <property type="protein sequence ID" value="KAG7593735.1"/>
    <property type="molecule type" value="Genomic_DNA"/>
</dbReference>
<keyword evidence="1" id="KW-1133">Transmembrane helix</keyword>
<evidence type="ECO:0000313" key="2">
    <source>
        <dbReference type="EMBL" id="KAG7593735.1"/>
    </source>
</evidence>
<keyword evidence="3" id="KW-1185">Reference proteome</keyword>
<evidence type="ECO:0008006" key="4">
    <source>
        <dbReference type="Google" id="ProtNLM"/>
    </source>
</evidence>
<protein>
    <recommendedName>
        <fullName evidence="4">Transmembrane protein</fullName>
    </recommendedName>
</protein>
<reference evidence="2 3" key="1">
    <citation type="submission" date="2020-12" db="EMBL/GenBank/DDBJ databases">
        <title>Concerted genomic and epigenomic changes stabilize Arabidopsis allopolyploids.</title>
        <authorList>
            <person name="Chen Z."/>
        </authorList>
    </citation>
    <scope>NUCLEOTIDE SEQUENCE [LARGE SCALE GENOMIC DNA]</scope>
    <source>
        <strain evidence="2">Allo738</strain>
        <tissue evidence="2">Leaf</tissue>
    </source>
</reference>
<evidence type="ECO:0000256" key="1">
    <source>
        <dbReference type="SAM" id="Phobius"/>
    </source>
</evidence>
<feature type="transmembrane region" description="Helical" evidence="1">
    <location>
        <begin position="45"/>
        <end position="64"/>
    </location>
</feature>
<evidence type="ECO:0000313" key="3">
    <source>
        <dbReference type="Proteomes" id="UP000694240"/>
    </source>
</evidence>
<gene>
    <name evidence="2" type="ORF">ISN45_Aa01g025190</name>
</gene>
<organism evidence="2 3">
    <name type="scientific">Arabidopsis thaliana x Arabidopsis arenosa</name>
    <dbReference type="NCBI Taxonomy" id="1240361"/>
    <lineage>
        <taxon>Eukaryota</taxon>
        <taxon>Viridiplantae</taxon>
        <taxon>Streptophyta</taxon>
        <taxon>Embryophyta</taxon>
        <taxon>Tracheophyta</taxon>
        <taxon>Spermatophyta</taxon>
        <taxon>Magnoliopsida</taxon>
        <taxon>eudicotyledons</taxon>
        <taxon>Gunneridae</taxon>
        <taxon>Pentapetalae</taxon>
        <taxon>rosids</taxon>
        <taxon>malvids</taxon>
        <taxon>Brassicales</taxon>
        <taxon>Brassicaceae</taxon>
        <taxon>Camelineae</taxon>
        <taxon>Arabidopsis</taxon>
    </lineage>
</organism>
<keyword evidence="1" id="KW-0472">Membrane</keyword>
<sequence length="134" mass="14723">MDTENDELGQKIEICRDTSTAETESGQRETCGFYNDHSMSKKKKLSTAIILLIVDGVKANSLAVLTEARGTSALRFCLLCHLHLLLVGILDLTCTLIFPVLAVARTLSTTRKLLDILMETAPREIDCSRLAEGL</sequence>
<comment type="caution">
    <text evidence="2">The sequence shown here is derived from an EMBL/GenBank/DDBJ whole genome shotgun (WGS) entry which is preliminary data.</text>
</comment>
<dbReference type="AlphaFoldDB" id="A0A8T2C375"/>
<accession>A0A8T2C375</accession>
<name>A0A8T2C375_9BRAS</name>
<keyword evidence="1" id="KW-0812">Transmembrane</keyword>
<proteinExistence type="predicted"/>
<feature type="transmembrane region" description="Helical" evidence="1">
    <location>
        <begin position="84"/>
        <end position="104"/>
    </location>
</feature>